<dbReference type="PANTHER" id="PTHR21242:SF0">
    <property type="entry name" value="TRANSCRIPTION INITIATION FACTOR TFIID SUBUNIT 10"/>
    <property type="match status" value="1"/>
</dbReference>
<evidence type="ECO:0000256" key="2">
    <source>
        <dbReference type="ARBA" id="ARBA00023015"/>
    </source>
</evidence>
<evidence type="ECO:0000256" key="4">
    <source>
        <dbReference type="ARBA" id="ARBA00023242"/>
    </source>
</evidence>
<name>A0A4P9YXI6_9FUNG</name>
<sequence length="62" mass="7105">MDLDATATANVSLSRREEEMLRRDRTLAETLLLMDNCRPIIPDAVTDYYLARSGLDCQDVRM</sequence>
<reference evidence="7" key="1">
    <citation type="journal article" date="2018" name="Nat. Microbiol.">
        <title>Leveraging single-cell genomics to expand the fungal tree of life.</title>
        <authorList>
            <person name="Ahrendt S.R."/>
            <person name="Quandt C.A."/>
            <person name="Ciobanu D."/>
            <person name="Clum A."/>
            <person name="Salamov A."/>
            <person name="Andreopoulos B."/>
            <person name="Cheng J.F."/>
            <person name="Woyke T."/>
            <person name="Pelin A."/>
            <person name="Henrissat B."/>
            <person name="Reynolds N.K."/>
            <person name="Benny G.L."/>
            <person name="Smith M.E."/>
            <person name="James T.Y."/>
            <person name="Grigoriev I.V."/>
        </authorList>
    </citation>
    <scope>NUCLEOTIDE SEQUENCE [LARGE SCALE GENOMIC DNA]</scope>
    <source>
        <strain evidence="7">Benny S71-1</strain>
    </source>
</reference>
<evidence type="ECO:0000256" key="5">
    <source>
        <dbReference type="ARBA" id="ARBA00025730"/>
    </source>
</evidence>
<comment type="subcellular location">
    <subcellularLocation>
        <location evidence="1">Nucleus</location>
    </subcellularLocation>
</comment>
<dbReference type="OrthoDB" id="154356at2759"/>
<evidence type="ECO:0000313" key="6">
    <source>
        <dbReference type="EMBL" id="RKP24041.1"/>
    </source>
</evidence>
<evidence type="ECO:0000313" key="7">
    <source>
        <dbReference type="Proteomes" id="UP000278143"/>
    </source>
</evidence>
<organism evidence="6 7">
    <name type="scientific">Syncephalis pseudoplumigaleata</name>
    <dbReference type="NCBI Taxonomy" id="1712513"/>
    <lineage>
        <taxon>Eukaryota</taxon>
        <taxon>Fungi</taxon>
        <taxon>Fungi incertae sedis</taxon>
        <taxon>Zoopagomycota</taxon>
        <taxon>Zoopagomycotina</taxon>
        <taxon>Zoopagomycetes</taxon>
        <taxon>Zoopagales</taxon>
        <taxon>Piptocephalidaceae</taxon>
        <taxon>Syncephalis</taxon>
    </lineage>
</organism>
<evidence type="ECO:0000256" key="1">
    <source>
        <dbReference type="ARBA" id="ARBA00004123"/>
    </source>
</evidence>
<dbReference type="PRINTS" id="PR01443">
    <property type="entry name" value="TFIID30KDSUB"/>
</dbReference>
<keyword evidence="7" id="KW-1185">Reference proteome</keyword>
<dbReference type="Proteomes" id="UP000278143">
    <property type="component" value="Unassembled WGS sequence"/>
</dbReference>
<dbReference type="GO" id="GO:0016251">
    <property type="term" value="F:RNA polymerase II general transcription initiation factor activity"/>
    <property type="evidence" value="ECO:0007669"/>
    <property type="project" value="TreeGrafter"/>
</dbReference>
<dbReference type="PANTHER" id="PTHR21242">
    <property type="entry name" value="TRANSCRIPTION INITIATION FACTOR TFIID SUBUNIT 10"/>
    <property type="match status" value="1"/>
</dbReference>
<dbReference type="GO" id="GO:1990841">
    <property type="term" value="F:promoter-specific chromatin binding"/>
    <property type="evidence" value="ECO:0007669"/>
    <property type="project" value="TreeGrafter"/>
</dbReference>
<keyword evidence="2" id="KW-0805">Transcription regulation</keyword>
<keyword evidence="4" id="KW-0539">Nucleus</keyword>
<dbReference type="InterPro" id="IPR003923">
    <property type="entry name" value="TAF10"/>
</dbReference>
<dbReference type="GO" id="GO:0006367">
    <property type="term" value="P:transcription initiation at RNA polymerase II promoter"/>
    <property type="evidence" value="ECO:0007669"/>
    <property type="project" value="TreeGrafter"/>
</dbReference>
<accession>A0A4P9YXI6</accession>
<keyword evidence="3" id="KW-0804">Transcription</keyword>
<dbReference type="GO" id="GO:0005669">
    <property type="term" value="C:transcription factor TFIID complex"/>
    <property type="evidence" value="ECO:0007669"/>
    <property type="project" value="TreeGrafter"/>
</dbReference>
<dbReference type="GO" id="GO:0000124">
    <property type="term" value="C:SAGA complex"/>
    <property type="evidence" value="ECO:0007669"/>
    <property type="project" value="TreeGrafter"/>
</dbReference>
<protein>
    <submittedName>
        <fullName evidence="6">Uncharacterized protein</fullName>
    </submittedName>
</protein>
<proteinExistence type="inferred from homology"/>
<comment type="similarity">
    <text evidence="5">Belongs to the TAF10 family.</text>
</comment>
<dbReference type="EMBL" id="KZ990488">
    <property type="protein sequence ID" value="RKP24041.1"/>
    <property type="molecule type" value="Genomic_DNA"/>
</dbReference>
<evidence type="ECO:0000256" key="3">
    <source>
        <dbReference type="ARBA" id="ARBA00023163"/>
    </source>
</evidence>
<dbReference type="AlphaFoldDB" id="A0A4P9YXI6"/>
<dbReference type="Pfam" id="PF03540">
    <property type="entry name" value="TAF10"/>
    <property type="match status" value="1"/>
</dbReference>
<gene>
    <name evidence="6" type="ORF">SYNPS1DRAFT_23865</name>
</gene>